<dbReference type="GeneID" id="59454437"/>
<keyword evidence="1" id="KW-1133">Transmembrane helix</keyword>
<accession>A0A7M1URR3</accession>
<evidence type="ECO:0000313" key="2">
    <source>
        <dbReference type="EMBL" id="QOR94965.1"/>
    </source>
</evidence>
<feature type="transmembrane region" description="Helical" evidence="1">
    <location>
        <begin position="34"/>
        <end position="55"/>
    </location>
</feature>
<feature type="transmembrane region" description="Helical" evidence="1">
    <location>
        <begin position="67"/>
        <end position="92"/>
    </location>
</feature>
<feature type="transmembrane region" description="Helical" evidence="1">
    <location>
        <begin position="12"/>
        <end position="28"/>
    </location>
</feature>
<dbReference type="AlphaFoldDB" id="A0A7M1URR3"/>
<keyword evidence="3" id="KW-1185">Reference proteome</keyword>
<name>A0A7M1URR3_9CREN</name>
<proteinExistence type="predicted"/>
<evidence type="ECO:0000313" key="3">
    <source>
        <dbReference type="Proteomes" id="UP000593766"/>
    </source>
</evidence>
<reference evidence="2 3" key="1">
    <citation type="submission" date="2020-10" db="EMBL/GenBank/DDBJ databases">
        <title>Complete genome sequence of Thermosphaera aggregans strain 3507.</title>
        <authorList>
            <person name="Zayulina K.S."/>
            <person name="Elcheninov A.G."/>
            <person name="Toshchakov S.V."/>
            <person name="Kublanov I.V."/>
            <person name="Kochetkova T.V."/>
        </authorList>
    </citation>
    <scope>NUCLEOTIDE SEQUENCE [LARGE SCALE GENOMIC DNA]</scope>
    <source>
        <strain evidence="2 3">3507</strain>
    </source>
</reference>
<dbReference type="OrthoDB" id="382012at2157"/>
<dbReference type="RefSeq" id="WP_193436761.1">
    <property type="nucleotide sequence ID" value="NZ_CP063144.1"/>
</dbReference>
<dbReference type="EMBL" id="CP063144">
    <property type="protein sequence ID" value="QOR94965.1"/>
    <property type="molecule type" value="Genomic_DNA"/>
</dbReference>
<dbReference type="KEGG" id="tcs:IMZ38_03425"/>
<evidence type="ECO:0000256" key="1">
    <source>
        <dbReference type="SAM" id="Phobius"/>
    </source>
</evidence>
<keyword evidence="1" id="KW-0812">Transmembrane</keyword>
<keyword evidence="1" id="KW-0472">Membrane</keyword>
<protein>
    <submittedName>
        <fullName evidence="2">Uncharacterized protein</fullName>
    </submittedName>
</protein>
<gene>
    <name evidence="2" type="ORF">IMZ38_03425</name>
</gene>
<organism evidence="2 3">
    <name type="scientific">Thermosphaera chiliense</name>
    <dbReference type="NCBI Taxonomy" id="3402707"/>
    <lineage>
        <taxon>Archaea</taxon>
        <taxon>Thermoproteota</taxon>
        <taxon>Thermoprotei</taxon>
        <taxon>Desulfurococcales</taxon>
        <taxon>Desulfurococcaceae</taxon>
        <taxon>Thermosphaera</taxon>
    </lineage>
</organism>
<dbReference type="Proteomes" id="UP000593766">
    <property type="component" value="Chromosome"/>
</dbReference>
<sequence length="93" mass="10573">MVKVNRRLIEELLIIMGLISLVLIFQPVDKTLYTIGWSIILVSTLGYVIFTLIPSHTTAPRELIKNYFKTLVIVLMVVLGFLLISIILTPYLV</sequence>